<dbReference type="EMBL" id="LR796237">
    <property type="protein sequence ID" value="CAB4129809.1"/>
    <property type="molecule type" value="Genomic_DNA"/>
</dbReference>
<reference evidence="1" key="1">
    <citation type="submission" date="2020-04" db="EMBL/GenBank/DDBJ databases">
        <authorList>
            <person name="Chiriac C."/>
            <person name="Salcher M."/>
            <person name="Ghai R."/>
            <person name="Kavagutti S V."/>
        </authorList>
    </citation>
    <scope>NUCLEOTIDE SEQUENCE</scope>
</reference>
<dbReference type="InterPro" id="IPR017101">
    <property type="entry name" value="P-loop_ATP/GTP-bd_All4644_prd"/>
</dbReference>
<dbReference type="GO" id="GO:0000380">
    <property type="term" value="P:alternative mRNA splicing, via spliceosome"/>
    <property type="evidence" value="ECO:0007669"/>
    <property type="project" value="TreeGrafter"/>
</dbReference>
<organism evidence="1">
    <name type="scientific">uncultured Caudovirales phage</name>
    <dbReference type="NCBI Taxonomy" id="2100421"/>
    <lineage>
        <taxon>Viruses</taxon>
        <taxon>Duplodnaviria</taxon>
        <taxon>Heunggongvirae</taxon>
        <taxon>Uroviricota</taxon>
        <taxon>Caudoviricetes</taxon>
        <taxon>Peduoviridae</taxon>
        <taxon>Maltschvirus</taxon>
        <taxon>Maltschvirus maltsch</taxon>
    </lineage>
</organism>
<gene>
    <name evidence="1" type="ORF">UFOVP116_124</name>
</gene>
<dbReference type="PANTHER" id="PTHR12381">
    <property type="entry name" value="HETEROGENEOUS NUCLEAR RIBONUCLEOPROTEIN U FAMILY MEMBER"/>
    <property type="match status" value="1"/>
</dbReference>
<dbReference type="GO" id="GO:0003723">
    <property type="term" value="F:RNA binding"/>
    <property type="evidence" value="ECO:0007669"/>
    <property type="project" value="TreeGrafter"/>
</dbReference>
<evidence type="ECO:0000313" key="1">
    <source>
        <dbReference type="EMBL" id="CAB4129809.1"/>
    </source>
</evidence>
<dbReference type="InterPro" id="IPR027417">
    <property type="entry name" value="P-loop_NTPase"/>
</dbReference>
<proteinExistence type="predicted"/>
<name>A0A6J5LDR0_9CAUD</name>
<dbReference type="PANTHER" id="PTHR12381:SF56">
    <property type="entry name" value="B30.2_SPRY DOMAIN-CONTAINING PROTEIN-RELATED"/>
    <property type="match status" value="1"/>
</dbReference>
<dbReference type="Gene3D" id="3.40.50.300">
    <property type="entry name" value="P-loop containing nucleotide triphosphate hydrolases"/>
    <property type="match status" value="1"/>
</dbReference>
<dbReference type="PIRSF" id="PIRSF037081">
    <property type="entry name" value="P-loop_All4644_prd"/>
    <property type="match status" value="1"/>
</dbReference>
<accession>A0A6J5LDR0</accession>
<sequence>MTTKSKPTAYILVGLPASGKSFYIDNVLKATYYDAVVLSTDNYVERFAARLKKTYSQVFDSCMPRAIRLMMRSHRRAYSQKKDIIWDQTSLTVNSRRKKINALRGYELIAIVMNTGDSLVDGRVVSRPGKTIPPSVMQQMRSSYVPPTEGEGFSKVIFITTVEKEENV</sequence>
<dbReference type="Pfam" id="PF13671">
    <property type="entry name" value="AAA_33"/>
    <property type="match status" value="1"/>
</dbReference>
<protein>
    <submittedName>
        <fullName evidence="1">AAA domain containing protein</fullName>
    </submittedName>
</protein>
<dbReference type="SUPFAM" id="SSF52540">
    <property type="entry name" value="P-loop containing nucleoside triphosphate hydrolases"/>
    <property type="match status" value="1"/>
</dbReference>